<gene>
    <name evidence="2" type="ORF">Q766_18930</name>
</gene>
<dbReference type="InterPro" id="IPR018247">
    <property type="entry name" value="EF_Hand_1_Ca_BS"/>
</dbReference>
<dbReference type="Proteomes" id="UP000030111">
    <property type="component" value="Unassembled WGS sequence"/>
</dbReference>
<feature type="domain" description="Glycoside-hydrolase family GH114 TIM-barrel" evidence="1">
    <location>
        <begin position="214"/>
        <end position="322"/>
    </location>
</feature>
<dbReference type="PROSITE" id="PS00018">
    <property type="entry name" value="EF_HAND_1"/>
    <property type="match status" value="1"/>
</dbReference>
<dbReference type="PANTHER" id="PTHR35882:SF2">
    <property type="entry name" value="PELA"/>
    <property type="match status" value="1"/>
</dbReference>
<evidence type="ECO:0000259" key="1">
    <source>
        <dbReference type="Pfam" id="PF03537"/>
    </source>
</evidence>
<accession>A0A0A2MEZ4</accession>
<dbReference type="eggNOG" id="COG2342">
    <property type="taxonomic scope" value="Bacteria"/>
</dbReference>
<dbReference type="OrthoDB" id="30037at2"/>
<dbReference type="InterPro" id="IPR017853">
    <property type="entry name" value="GH"/>
</dbReference>
<protein>
    <recommendedName>
        <fullName evidence="1">Glycoside-hydrolase family GH114 TIM-barrel domain-containing protein</fullName>
    </recommendedName>
</protein>
<dbReference type="AlphaFoldDB" id="A0A0A2MEZ4"/>
<dbReference type="Gene3D" id="3.20.20.70">
    <property type="entry name" value="Aldolase class I"/>
    <property type="match status" value="2"/>
</dbReference>
<keyword evidence="3" id="KW-1185">Reference proteome</keyword>
<dbReference type="InterPro" id="IPR004352">
    <property type="entry name" value="GH114_TIM-barrel"/>
</dbReference>
<sequence>MKNAAMALLVLLIVGCSNNDDDKDTSGAVGDRDFKQDMRDFVIGISQTAKAVDADFFIIPQNGIELVTTKGEEDGAPATAYLNAIDANGQEDLLFGYDNDDQATPAETVSYLKSYLDISKNSGNTILVTDYVSTPSKITTSYQNNAASGYISYAAPERALNVIPASAPRNENADVITSLSQAKNFLYLINPENYSSKQAFINAVCATNYDALIMDLYLEDVTFTAAEIAQLKNKANGGKRVVICYMSIGEAEDYRYYWDASWNSTKPSWIAAENPDWPGNYKVQYWNADWQGIVYKNSDSYLSKILAAGFDGVYLDIIDAFEYFE</sequence>
<dbReference type="Pfam" id="PF03537">
    <property type="entry name" value="Glyco_hydro_114"/>
    <property type="match status" value="1"/>
</dbReference>
<dbReference type="InterPro" id="IPR013785">
    <property type="entry name" value="Aldolase_TIM"/>
</dbReference>
<proteinExistence type="predicted"/>
<dbReference type="PROSITE" id="PS51257">
    <property type="entry name" value="PROKAR_LIPOPROTEIN"/>
    <property type="match status" value="1"/>
</dbReference>
<evidence type="ECO:0000313" key="2">
    <source>
        <dbReference type="EMBL" id="KGO91232.1"/>
    </source>
</evidence>
<evidence type="ECO:0000313" key="3">
    <source>
        <dbReference type="Proteomes" id="UP000030111"/>
    </source>
</evidence>
<dbReference type="RefSeq" id="WP_026993188.1">
    <property type="nucleotide sequence ID" value="NZ_JRLY01000022.1"/>
</dbReference>
<dbReference type="EMBL" id="JRLY01000022">
    <property type="protein sequence ID" value="KGO91232.1"/>
    <property type="molecule type" value="Genomic_DNA"/>
</dbReference>
<name>A0A0A2MEZ4_9FLAO</name>
<dbReference type="SUPFAM" id="SSF51445">
    <property type="entry name" value="(Trans)glycosidases"/>
    <property type="match status" value="1"/>
</dbReference>
<dbReference type="STRING" id="1121898.GCA_000422725_03079"/>
<dbReference type="PANTHER" id="PTHR35882">
    <property type="entry name" value="PELA"/>
    <property type="match status" value="1"/>
</dbReference>
<comment type="caution">
    <text evidence="2">The sequence shown here is derived from an EMBL/GenBank/DDBJ whole genome shotgun (WGS) entry which is preliminary data.</text>
</comment>
<reference evidence="2 3" key="1">
    <citation type="submission" date="2013-09" db="EMBL/GenBank/DDBJ databases">
        <authorList>
            <person name="Zeng Z."/>
            <person name="Chen C."/>
        </authorList>
    </citation>
    <scope>NUCLEOTIDE SEQUENCE [LARGE SCALE GENOMIC DNA]</scope>
    <source>
        <strain evidence="2 3">WB 4.1-42</strain>
    </source>
</reference>
<organism evidence="2 3">
    <name type="scientific">Flavobacterium subsaxonicum WB 4.1-42 = DSM 21790</name>
    <dbReference type="NCBI Taxonomy" id="1121898"/>
    <lineage>
        <taxon>Bacteria</taxon>
        <taxon>Pseudomonadati</taxon>
        <taxon>Bacteroidota</taxon>
        <taxon>Flavobacteriia</taxon>
        <taxon>Flavobacteriales</taxon>
        <taxon>Flavobacteriaceae</taxon>
        <taxon>Flavobacterium</taxon>
    </lineage>
</organism>